<dbReference type="EMBL" id="JAFBEB010000001">
    <property type="protein sequence ID" value="MBM7589066.1"/>
    <property type="molecule type" value="Genomic_DNA"/>
</dbReference>
<accession>A0A939BU23</accession>
<reference evidence="2" key="1">
    <citation type="submission" date="2021-01" db="EMBL/GenBank/DDBJ databases">
        <title>Genomic Encyclopedia of Type Strains, Phase IV (KMG-IV): sequencing the most valuable type-strain genomes for metagenomic binning, comparative biology and taxonomic classification.</title>
        <authorList>
            <person name="Goeker M."/>
        </authorList>
    </citation>
    <scope>NUCLEOTIDE SEQUENCE</scope>
    <source>
        <strain evidence="2">DSM 25523</strain>
    </source>
</reference>
<keyword evidence="1" id="KW-1133">Transmembrane helix</keyword>
<sequence>MNIGIVLLVALLSLFALILLVAEKARMDEKKLAVVATLGSLAAIVRIPFAVLPSVQPSSFLIMLSGYIFGARAGFLVGAITPLFSNLFLGQGPWTVWQMLAWGLCGASSGLLGKLRKRGAAPLLDRPGRRWLFIVHCTLWGFLYGWIMNLWIYTGMGALANFRTFIGLYVSSLPFDAAHALGNFFFSALFAQNTARILARYHRRLVIARFPAWKGGADGEK</sequence>
<feature type="transmembrane region" description="Helical" evidence="1">
    <location>
        <begin position="64"/>
        <end position="84"/>
    </location>
</feature>
<dbReference type="AlphaFoldDB" id="A0A939BU23"/>
<name>A0A939BU23_9BACL</name>
<protein>
    <submittedName>
        <fullName evidence="2">Energy-coupling factor transport system substrate-specific component</fullName>
    </submittedName>
</protein>
<feature type="transmembrane region" description="Helical" evidence="1">
    <location>
        <begin position="96"/>
        <end position="113"/>
    </location>
</feature>
<dbReference type="InterPro" id="IPR024529">
    <property type="entry name" value="ECF_trnsprt_substrate-spec"/>
</dbReference>
<dbReference type="RefSeq" id="WP_204516758.1">
    <property type="nucleotide sequence ID" value="NZ_BAABIN010000009.1"/>
</dbReference>
<feature type="transmembrane region" description="Helical" evidence="1">
    <location>
        <begin position="133"/>
        <end position="154"/>
    </location>
</feature>
<dbReference type="Gene3D" id="1.10.1760.20">
    <property type="match status" value="1"/>
</dbReference>
<organism evidence="2 3">
    <name type="scientific">Brevibacillus fulvus</name>
    <dbReference type="NCBI Taxonomy" id="1125967"/>
    <lineage>
        <taxon>Bacteria</taxon>
        <taxon>Bacillati</taxon>
        <taxon>Bacillota</taxon>
        <taxon>Bacilli</taxon>
        <taxon>Bacillales</taxon>
        <taxon>Paenibacillaceae</taxon>
        <taxon>Brevibacillus</taxon>
    </lineage>
</organism>
<dbReference type="GO" id="GO:0022857">
    <property type="term" value="F:transmembrane transporter activity"/>
    <property type="evidence" value="ECO:0007669"/>
    <property type="project" value="InterPro"/>
</dbReference>
<gene>
    <name evidence="2" type="ORF">JOD01_000652</name>
</gene>
<proteinExistence type="predicted"/>
<dbReference type="Proteomes" id="UP000717624">
    <property type="component" value="Unassembled WGS sequence"/>
</dbReference>
<dbReference type="Pfam" id="PF12822">
    <property type="entry name" value="ECF_trnsprt"/>
    <property type="match status" value="1"/>
</dbReference>
<evidence type="ECO:0000256" key="1">
    <source>
        <dbReference type="SAM" id="Phobius"/>
    </source>
</evidence>
<keyword evidence="1" id="KW-0812">Transmembrane</keyword>
<evidence type="ECO:0000313" key="3">
    <source>
        <dbReference type="Proteomes" id="UP000717624"/>
    </source>
</evidence>
<keyword evidence="3" id="KW-1185">Reference proteome</keyword>
<evidence type="ECO:0000313" key="2">
    <source>
        <dbReference type="EMBL" id="MBM7589066.1"/>
    </source>
</evidence>
<keyword evidence="1" id="KW-0472">Membrane</keyword>
<comment type="caution">
    <text evidence="2">The sequence shown here is derived from an EMBL/GenBank/DDBJ whole genome shotgun (WGS) entry which is preliminary data.</text>
</comment>
<feature type="transmembrane region" description="Helical" evidence="1">
    <location>
        <begin position="166"/>
        <end position="191"/>
    </location>
</feature>
<feature type="transmembrane region" description="Helical" evidence="1">
    <location>
        <begin position="32"/>
        <end position="52"/>
    </location>
</feature>